<dbReference type="AlphaFoldDB" id="A0AB39SQ50"/>
<dbReference type="InterPro" id="IPR006311">
    <property type="entry name" value="TAT_signal"/>
</dbReference>
<dbReference type="PROSITE" id="PS51318">
    <property type="entry name" value="TAT"/>
    <property type="match status" value="1"/>
</dbReference>
<proteinExistence type="predicted"/>
<dbReference type="PRINTS" id="PR00633">
    <property type="entry name" value="RCCNDNSATION"/>
</dbReference>
<dbReference type="PANTHER" id="PTHR22870">
    <property type="entry name" value="REGULATOR OF CHROMOSOME CONDENSATION"/>
    <property type="match status" value="1"/>
</dbReference>
<dbReference type="SUPFAM" id="SSF50985">
    <property type="entry name" value="RCC1/BLIP-II"/>
    <property type="match status" value="2"/>
</dbReference>
<protein>
    <submittedName>
        <fullName evidence="4">RCC1 domain-containing protein</fullName>
    </submittedName>
</protein>
<keyword evidence="2" id="KW-0732">Signal</keyword>
<dbReference type="PROSITE" id="PS00626">
    <property type="entry name" value="RCC1_2"/>
    <property type="match status" value="1"/>
</dbReference>
<dbReference type="EMBL" id="CP163440">
    <property type="protein sequence ID" value="XDQ68331.1"/>
    <property type="molecule type" value="Genomic_DNA"/>
</dbReference>
<dbReference type="InterPro" id="IPR000408">
    <property type="entry name" value="Reg_chr_condens"/>
</dbReference>
<dbReference type="PANTHER" id="PTHR22870:SF408">
    <property type="entry name" value="OS09G0560450 PROTEIN"/>
    <property type="match status" value="1"/>
</dbReference>
<feature type="chain" id="PRO_5044231465" evidence="2">
    <location>
        <begin position="28"/>
        <end position="401"/>
    </location>
</feature>
<dbReference type="InterPro" id="IPR051210">
    <property type="entry name" value="Ub_ligase/GEF_domain"/>
</dbReference>
<dbReference type="Pfam" id="PF25390">
    <property type="entry name" value="WD40_RLD"/>
    <property type="match status" value="1"/>
</dbReference>
<gene>
    <name evidence="4" type="ORF">AB5J50_50100</name>
</gene>
<evidence type="ECO:0000313" key="4">
    <source>
        <dbReference type="EMBL" id="XDQ68331.1"/>
    </source>
</evidence>
<sequence>MQLHHTQRRSAVAAALLALLATLVSLALPVPVAAAPAQRVEAWGLNNHGQVGDTTTTERHTAITVDGLTAAHVTALAGGSEHSLALLSNGTVRAWGYNFFGQLGDGTTTEHPTPGAVGGLSSVIAIAAGCTHSVALLSNGTVRAWGDNTHGQLGNGTTGGTSTIPVTVIDPSNPSGNLTGVTAIAAGCDLSVALLSNGTVRAWGNNGYGQLGNGTTGGHSNVPVVVSGLTGAREIACGGFHSLARMSDGTVRAWGDNSYGQLGNGTDGGVSNVPVVVKGLTGARQVSGGSGGWHSLARLSDGTVRAWGNNAVGQLGNGTDGGISNVPVVVSGLTGARDIAAGNAHSVASLADGTVRAWGFNGYGELGNGATGGTGSDVPVNVAGVTGIREIAAGYAHSLAA</sequence>
<dbReference type="RefSeq" id="WP_369265153.1">
    <property type="nucleotide sequence ID" value="NZ_CP163440.1"/>
</dbReference>
<feature type="domain" description="RCC1-like" evidence="3">
    <location>
        <begin position="40"/>
        <end position="400"/>
    </location>
</feature>
<keyword evidence="1" id="KW-0677">Repeat</keyword>
<name>A0AB39SQ50_9ACTN</name>
<feature type="signal peptide" evidence="2">
    <location>
        <begin position="1"/>
        <end position="27"/>
    </location>
</feature>
<evidence type="ECO:0000256" key="2">
    <source>
        <dbReference type="SAM" id="SignalP"/>
    </source>
</evidence>
<dbReference type="Gene3D" id="2.130.10.30">
    <property type="entry name" value="Regulator of chromosome condensation 1/beta-lactamase-inhibitor protein II"/>
    <property type="match status" value="2"/>
</dbReference>
<reference evidence="4" key="1">
    <citation type="submission" date="2024-07" db="EMBL/GenBank/DDBJ databases">
        <authorList>
            <person name="Yu S.T."/>
        </authorList>
    </citation>
    <scope>NUCLEOTIDE SEQUENCE</scope>
    <source>
        <strain evidence="4">R35</strain>
    </source>
</reference>
<dbReference type="InterPro" id="IPR058923">
    <property type="entry name" value="RCC1-like_dom"/>
</dbReference>
<dbReference type="InterPro" id="IPR009091">
    <property type="entry name" value="RCC1/BLIP-II"/>
</dbReference>
<evidence type="ECO:0000259" key="3">
    <source>
        <dbReference type="Pfam" id="PF25390"/>
    </source>
</evidence>
<dbReference type="PROSITE" id="PS50012">
    <property type="entry name" value="RCC1_3"/>
    <property type="match status" value="7"/>
</dbReference>
<evidence type="ECO:0000256" key="1">
    <source>
        <dbReference type="ARBA" id="ARBA00022737"/>
    </source>
</evidence>
<organism evidence="4">
    <name type="scientific">Streptomyces sp. R35</name>
    <dbReference type="NCBI Taxonomy" id="3238630"/>
    <lineage>
        <taxon>Bacteria</taxon>
        <taxon>Bacillati</taxon>
        <taxon>Actinomycetota</taxon>
        <taxon>Actinomycetes</taxon>
        <taxon>Kitasatosporales</taxon>
        <taxon>Streptomycetaceae</taxon>
        <taxon>Streptomyces</taxon>
    </lineage>
</organism>
<accession>A0AB39SQ50</accession>